<dbReference type="EMBL" id="QGDH01000268">
    <property type="protein sequence ID" value="RAR01455.1"/>
    <property type="molecule type" value="Genomic_DNA"/>
</dbReference>
<dbReference type="InterPro" id="IPR013083">
    <property type="entry name" value="Znf_RING/FYVE/PHD"/>
</dbReference>
<feature type="compositionally biased region" description="Polar residues" evidence="1">
    <location>
        <begin position="66"/>
        <end position="79"/>
    </location>
</feature>
<feature type="region of interest" description="Disordered" evidence="1">
    <location>
        <begin position="31"/>
        <end position="100"/>
    </location>
</feature>
<dbReference type="STRING" id="183478.A0A364MS25"/>
<dbReference type="Proteomes" id="UP000249619">
    <property type="component" value="Unassembled WGS sequence"/>
</dbReference>
<evidence type="ECO:0000313" key="3">
    <source>
        <dbReference type="EMBL" id="RAR01455.1"/>
    </source>
</evidence>
<dbReference type="InterPro" id="IPR001841">
    <property type="entry name" value="Znf_RING"/>
</dbReference>
<dbReference type="SMART" id="SM00184">
    <property type="entry name" value="RING"/>
    <property type="match status" value="1"/>
</dbReference>
<proteinExistence type="predicted"/>
<name>A0A364MS25_STELY</name>
<accession>A0A364MS25</accession>
<feature type="compositionally biased region" description="Acidic residues" evidence="1">
    <location>
        <begin position="765"/>
        <end position="776"/>
    </location>
</feature>
<protein>
    <submittedName>
        <fullName evidence="3">Zinc ion binding protein</fullName>
    </submittedName>
</protein>
<feature type="domain" description="RING-type" evidence="2">
    <location>
        <begin position="629"/>
        <end position="693"/>
    </location>
</feature>
<evidence type="ECO:0000313" key="4">
    <source>
        <dbReference type="Proteomes" id="UP000249619"/>
    </source>
</evidence>
<evidence type="ECO:0000256" key="1">
    <source>
        <dbReference type="SAM" id="MobiDB-lite"/>
    </source>
</evidence>
<sequence>MTLSKRESRLHRWAKKLGSCLRNCKPHRKYKSTYRDIEKSPQPVRRSNAQQAPRHLLIGRREQPSPKKTSSRKSNATETSPKRALPSTGRLRATPPQDAPVDETIRLVNASMSSLVVGRQEAQTLRYIGRTSYAPRDSGIAPSIRSGLTAERPKSQSEETEALRGPRAVLSWQESFQTQGVLSRELPPHPTARNDSAADLTVRPLQVRSYAPEAMYSRPATGKTIIPFQGRMTAGAQICHHTTIHSQTALHSALTDDTTDWEQDWDQPLQQRIGDSKGLWKTASQRLLIRNKDSIRRLGAEKAIRERMVARMEAEKRQELKIRSIQSIEEMAEEDRRADEEWCGSSLRFIPPPATPNFQASACGYSTVIHVGYARLLQFNRFLTEDPSLAVFSVGQEAPVSDSWRDDGRRLGCGWSGLFSSKRSQCHAAATVGSYWPFGLSNRAVLYWNAEDKVILLDWSKLYSEYFAQARSPKNKRRIERIVQRYRDLDAENMRKDTDGRWSSYGDWDIYPATHSEIAMACRYEGPLSDFEDRLDPKKERFSAHEMMLRVGDRLVAVGEAIRKRVDGKPKMYEGEDKARADYSHGPVTLWKRASYHKLFANPANAPPNISSAPLHHDSCPKVAEMSGCVICKNPLEVEVERDEDEEYAAGSSGKAPAAAPETYPDDVKLSCGCHFHWDCLLSAYEVTSCPNCSKEISTTGDGTQKVLCTLNNEGGMQEDLDILPLLIEESYLKAYPEDRKARAFLEFCRAGDYKAVIELLVDDSADDDDEDEEGDTSMGTADPEKETGIDRVLRYQDPIGEMQSGLHAAVHAQSREVAWLLLLLASNYPLLDFPTEVFQEAEAMGIMRGLTEDKVDIRSLRDGDGRTAEDIAKEVGGVWNGWVGNNRLAI</sequence>
<keyword evidence="4" id="KW-1185">Reference proteome</keyword>
<feature type="compositionally biased region" description="Basic and acidic residues" evidence="1">
    <location>
        <begin position="151"/>
        <end position="164"/>
    </location>
</feature>
<evidence type="ECO:0000259" key="2">
    <source>
        <dbReference type="SMART" id="SM00184"/>
    </source>
</evidence>
<dbReference type="CDD" id="cd16448">
    <property type="entry name" value="RING-H2"/>
    <property type="match status" value="1"/>
</dbReference>
<feature type="region of interest" description="Disordered" evidence="1">
    <location>
        <begin position="135"/>
        <end position="166"/>
    </location>
</feature>
<dbReference type="AlphaFoldDB" id="A0A364MS25"/>
<gene>
    <name evidence="3" type="ORF">DDE83_008892</name>
</gene>
<dbReference type="Gene3D" id="3.30.40.10">
    <property type="entry name" value="Zinc/RING finger domain, C3HC4 (zinc finger)"/>
    <property type="match status" value="1"/>
</dbReference>
<organism evidence="3 4">
    <name type="scientific">Stemphylium lycopersici</name>
    <name type="common">Tomato gray leaf spot disease fungus</name>
    <name type="synonym">Thyrospora lycopersici</name>
    <dbReference type="NCBI Taxonomy" id="183478"/>
    <lineage>
        <taxon>Eukaryota</taxon>
        <taxon>Fungi</taxon>
        <taxon>Dikarya</taxon>
        <taxon>Ascomycota</taxon>
        <taxon>Pezizomycotina</taxon>
        <taxon>Dothideomycetes</taxon>
        <taxon>Pleosporomycetidae</taxon>
        <taxon>Pleosporales</taxon>
        <taxon>Pleosporineae</taxon>
        <taxon>Pleosporaceae</taxon>
        <taxon>Stemphylium</taxon>
    </lineage>
</organism>
<comment type="caution">
    <text evidence="3">The sequence shown here is derived from an EMBL/GenBank/DDBJ whole genome shotgun (WGS) entry which is preliminary data.</text>
</comment>
<reference evidence="4" key="1">
    <citation type="submission" date="2018-05" db="EMBL/GenBank/DDBJ databases">
        <title>Draft genome sequence of Stemphylium lycopersici strain CIDEFI 213.</title>
        <authorList>
            <person name="Medina R."/>
            <person name="Franco M.E.E."/>
            <person name="Lucentini C.G."/>
            <person name="Saparrat M.C.N."/>
            <person name="Balatti P.A."/>
        </authorList>
    </citation>
    <scope>NUCLEOTIDE SEQUENCE [LARGE SCALE GENOMIC DNA]</scope>
    <source>
        <strain evidence="4">CIDEFI 213</strain>
    </source>
</reference>
<feature type="region of interest" description="Disordered" evidence="1">
    <location>
        <begin position="765"/>
        <end position="789"/>
    </location>
</feature>